<sequence length="927" mass="103633">MLRRFVSAPWTAAAQTRLFRVADVQLERLLRTQSARIPSYAFSVNDLIQQYRLDYPLLAEDQTLAAWATNEASKKKHLMPGFAKFDSDPHVKDATKTVKLFARNSKALDVLDSLGITNLEEFGRSTRAERRKVGKRALNFLKASLREAKEKVNHVRELRKWLDPQFDAFKKRVDGLNSGVHEPKPYSAHLNMMELTYRHTYADGQRMLGSDRKKTLETLLDRAFPESEKKEDNPISYLVAAPRQGKSLMLDEVVANAASRDKNYFGVAISFTSATPLTKPIDCARDVRSEFWGRVVYSLYRAMFPKDSVPHASGGPVSFGAFTRLPFFKSIDKDVAFSLADKLGLGRVVIAADEISRVISQIDKWRNKEEKELAMTSLTAMYTARWSLLCSGFTMNDAMMMCAHSTMGTYSGRDTKCEFLFTLTSGTRGDFAQMARFLEKSYPGDAFTPARRGLYEIVKNVPGYFGLWIEMSEKFINKEPGYPTDVSGIEDLHPPMIGAIVNFLRTNPHLFSDYWRAVANRKGDALKVAHHGVLENLEAMGTVLAGASLLDDRRYLSPLVYAHPSLSRAREYDLIFLAVEKLHAQGQWTNMARGKALTMAIQVKLALTAAYVNDPIASRIMANKNLPIVTSRTLIERLCGERHVIVPGAHTFDEDLAAEFPDYGIDFPLTSVAKSDVEASDANASDAERRDVGAAEKAIVKKVSAFPAVWSEKNNQNENIQATKEKQAKRLAENIAALNSAHFSVLSPQCICNPGCDVAMFFRVGNKNVAVAEDDRREKVLFLFEAKYHSPTTPISDEDVSMKALDSLNGVLPYVIPCNVRRVCFVFCNPALGVEGKSYLDGDEEVAEPSHSQPQRAPFLMQKELSSPSNDPFKTLSGVMGELGRLGCTTSLHTVWSEKEWRNLLDSLYFIIPDTDEEDPIPSSKPQ</sequence>
<dbReference type="AlphaFoldDB" id="A0A0S4JM80"/>
<evidence type="ECO:0000313" key="1">
    <source>
        <dbReference type="EMBL" id="CUG91336.1"/>
    </source>
</evidence>
<protein>
    <submittedName>
        <fullName evidence="1">Uncharacterized protein</fullName>
    </submittedName>
</protein>
<gene>
    <name evidence="1" type="ORF">BSAL_31380</name>
</gene>
<name>A0A0S4JM80_BODSA</name>
<keyword evidence="2" id="KW-1185">Reference proteome</keyword>
<accession>A0A0S4JM80</accession>
<proteinExistence type="predicted"/>
<dbReference type="VEuPathDB" id="TriTrypDB:BSAL_31380"/>
<evidence type="ECO:0000313" key="2">
    <source>
        <dbReference type="Proteomes" id="UP000051952"/>
    </source>
</evidence>
<organism evidence="1 2">
    <name type="scientific">Bodo saltans</name>
    <name type="common">Flagellated protozoan</name>
    <dbReference type="NCBI Taxonomy" id="75058"/>
    <lineage>
        <taxon>Eukaryota</taxon>
        <taxon>Discoba</taxon>
        <taxon>Euglenozoa</taxon>
        <taxon>Kinetoplastea</taxon>
        <taxon>Metakinetoplastina</taxon>
        <taxon>Eubodonida</taxon>
        <taxon>Bodonidae</taxon>
        <taxon>Bodo</taxon>
    </lineage>
</organism>
<dbReference type="Proteomes" id="UP000051952">
    <property type="component" value="Unassembled WGS sequence"/>
</dbReference>
<dbReference type="EMBL" id="CYKH01001907">
    <property type="protein sequence ID" value="CUG91336.1"/>
    <property type="molecule type" value="Genomic_DNA"/>
</dbReference>
<reference evidence="2" key="1">
    <citation type="submission" date="2015-09" db="EMBL/GenBank/DDBJ databases">
        <authorList>
            <consortium name="Pathogen Informatics"/>
        </authorList>
    </citation>
    <scope>NUCLEOTIDE SEQUENCE [LARGE SCALE GENOMIC DNA]</scope>
    <source>
        <strain evidence="2">Lake Konstanz</strain>
    </source>
</reference>